<evidence type="ECO:0000259" key="5">
    <source>
        <dbReference type="Pfam" id="PF08531"/>
    </source>
</evidence>
<dbReference type="InterPro" id="IPR008928">
    <property type="entry name" value="6-hairpin_glycosidase_sf"/>
</dbReference>
<dbReference type="Pfam" id="PF05592">
    <property type="entry name" value="Bac_rhamnosid"/>
    <property type="match status" value="1"/>
</dbReference>
<feature type="domain" description="Bacterial alpha-L-rhamnosidase N-terminal" evidence="5">
    <location>
        <begin position="160"/>
        <end position="321"/>
    </location>
</feature>
<dbReference type="InterPro" id="IPR035396">
    <property type="entry name" value="Bac_rhamnosid6H"/>
</dbReference>
<reference evidence="8 9" key="1">
    <citation type="submission" date="2007-04" db="EMBL/GenBank/DDBJ databases">
        <authorList>
            <person name="Fulton L."/>
            <person name="Clifton S."/>
            <person name="Fulton B."/>
            <person name="Xu J."/>
            <person name="Minx P."/>
            <person name="Pepin K.H."/>
            <person name="Johnson M."/>
            <person name="Thiruvilangam P."/>
            <person name="Bhonagiri V."/>
            <person name="Nash W.E."/>
            <person name="Mardis E.R."/>
            <person name="Wilson R.K."/>
        </authorList>
    </citation>
    <scope>NUCLEOTIDE SEQUENCE [LARGE SCALE GENOMIC DNA]</scope>
    <source>
        <strain evidence="8 9">ATCC 29799</strain>
    </source>
</reference>
<evidence type="ECO:0000313" key="9">
    <source>
        <dbReference type="Proteomes" id="UP000003639"/>
    </source>
</evidence>
<sequence length="874" mass="96451">MPWAQQFLFPPAPGKKNECQHEKGRLHMLTIRTFTCENQRKHCVTDTAAPRFGFSLDSDRAGAALAKAVLTVNGWTVETDRQVAIPYGGPALKPFTRYRAELTAVDDAGETAQTSLEFETGRLDTPWSAQWISDGAYSFKEKKVSPVPMTFRKTFSLRGKVKEAKIRSTAMGIYQLTLNGAPVGDDYFAPGFTSYKTNLQYQTYDVTGCLQADNTLTAVVAGGWAVGSFVFTRKNRVTADRQALLLELRVTYEDGSEEIVGTDTSWQVTEEGPLKEADLYDGEVYDATAETTGWRNATVENLRVSPAIRAAYGPAVTAHEEFSPITCTKVDNCLVYDFGQNFAGVVRLDIRGKKGQKIVVRHAEILNPDGSLNTAFLRTAKARIEYTCTDGEQTYSPRFTYMGFRYVGVEGIDVEDIHVTAAALYSDVHDNGGFSCSNDMLNQLQSNIRWGAKSNFVDIPTDCPQRDERMGWTGDIAVFSPTACYNFDMSRFLEKWMLDVQAEQLPGGGIPNTVPVQGYGFPATMPAMAVDWWGDACVLVPWAEYMARGDLSILKKFYPVMKKYVKACKFWAGLLSFGKKKYIWSTPSVLHFGDWVAPDVPKMQQWQARSKWTATASLCNTSAVTARVAQLLGKTEDAAYYKDLSAKVADAYCSVFTDGHGKLLNEFQTAYVLPLQFGMFPPETRTKAADNLARLVEKNDFCIGTGFPGTPYILFALADNGHADTAYKMLLNTKCPSWLYEVKVGATTIWERWDGLDENGQCPIGDDGTDKMISYNHYASGAVGDFLYRRVAGIEPLEAGYKRFAVKPLVGGGLTWASAWVETPYGRAAVDWKAENGTLTMTVAVPVGASCELTLPDGSHTIYGSGTHTCSCKL</sequence>
<dbReference type="GO" id="GO:0030596">
    <property type="term" value="F:alpha-L-rhamnosidase activity"/>
    <property type="evidence" value="ECO:0007669"/>
    <property type="project" value="UniProtKB-EC"/>
</dbReference>
<evidence type="ECO:0000256" key="2">
    <source>
        <dbReference type="ARBA" id="ARBA00012652"/>
    </source>
</evidence>
<dbReference type="GO" id="GO:0005975">
    <property type="term" value="P:carbohydrate metabolic process"/>
    <property type="evidence" value="ECO:0007669"/>
    <property type="project" value="InterPro"/>
</dbReference>
<dbReference type="PANTHER" id="PTHR33307">
    <property type="entry name" value="ALPHA-RHAMNOSIDASE (EUROFUNG)"/>
    <property type="match status" value="1"/>
</dbReference>
<name>A6NPU3_9FIRM</name>
<dbReference type="Proteomes" id="UP000003639">
    <property type="component" value="Unassembled WGS sequence"/>
</dbReference>
<dbReference type="InterPro" id="IPR012341">
    <property type="entry name" value="6hp_glycosidase-like_sf"/>
</dbReference>
<proteinExistence type="predicted"/>
<gene>
    <name evidence="8" type="ORF">BACCAP_00209</name>
</gene>
<dbReference type="Gene3D" id="2.60.40.10">
    <property type="entry name" value="Immunoglobulins"/>
    <property type="match status" value="1"/>
</dbReference>
<dbReference type="Pfam" id="PF17389">
    <property type="entry name" value="Bac_rhamnosid6H"/>
    <property type="match status" value="1"/>
</dbReference>
<dbReference type="EMBL" id="AAXG02000002">
    <property type="protein sequence ID" value="EDN01868.1"/>
    <property type="molecule type" value="Genomic_DNA"/>
</dbReference>
<comment type="caution">
    <text evidence="8">The sequence shown here is derived from an EMBL/GenBank/DDBJ whole genome shotgun (WGS) entry which is preliminary data.</text>
</comment>
<dbReference type="InterPro" id="IPR013783">
    <property type="entry name" value="Ig-like_fold"/>
</dbReference>
<dbReference type="InterPro" id="IPR016007">
    <property type="entry name" value="Alpha_rhamnosid"/>
</dbReference>
<dbReference type="eggNOG" id="COG3408">
    <property type="taxonomic scope" value="Bacteria"/>
</dbReference>
<evidence type="ECO:0000313" key="8">
    <source>
        <dbReference type="EMBL" id="EDN01868.1"/>
    </source>
</evidence>
<dbReference type="Gene3D" id="2.60.120.260">
    <property type="entry name" value="Galactose-binding domain-like"/>
    <property type="match status" value="2"/>
</dbReference>
<dbReference type="SUPFAM" id="SSF48208">
    <property type="entry name" value="Six-hairpin glycosidases"/>
    <property type="match status" value="1"/>
</dbReference>
<keyword evidence="3" id="KW-0378">Hydrolase</keyword>
<dbReference type="Pfam" id="PF17390">
    <property type="entry name" value="Bac_rhamnosid_C"/>
    <property type="match status" value="1"/>
</dbReference>
<dbReference type="Pfam" id="PF25788">
    <property type="entry name" value="Ig_Rha78A_N"/>
    <property type="match status" value="1"/>
</dbReference>
<evidence type="ECO:0000259" key="7">
    <source>
        <dbReference type="Pfam" id="PF17390"/>
    </source>
</evidence>
<keyword evidence="9" id="KW-1185">Reference proteome</keyword>
<protein>
    <recommendedName>
        <fullName evidence="2">alpha-L-rhamnosidase</fullName>
        <ecNumber evidence="2">3.2.1.40</ecNumber>
    </recommendedName>
</protein>
<dbReference type="Gene3D" id="2.60.420.10">
    <property type="entry name" value="Maltose phosphorylase, domain 3"/>
    <property type="match status" value="1"/>
</dbReference>
<dbReference type="AlphaFoldDB" id="A6NPU3"/>
<dbReference type="STRING" id="411467.BACCAP_00209"/>
<dbReference type="Gene3D" id="1.50.10.10">
    <property type="match status" value="1"/>
</dbReference>
<dbReference type="InterPro" id="IPR008902">
    <property type="entry name" value="Rhamnosid_concanavalin"/>
</dbReference>
<dbReference type="PANTHER" id="PTHR33307:SF6">
    <property type="entry name" value="ALPHA-RHAMNOSIDASE (EUROFUNG)-RELATED"/>
    <property type="match status" value="1"/>
</dbReference>
<dbReference type="Pfam" id="PF08531">
    <property type="entry name" value="Bac_rhamnosid_N"/>
    <property type="match status" value="1"/>
</dbReference>
<dbReference type="EC" id="3.2.1.40" evidence="2"/>
<dbReference type="CAZy" id="GH78">
    <property type="family name" value="Glycoside Hydrolase Family 78"/>
</dbReference>
<evidence type="ECO:0000259" key="4">
    <source>
        <dbReference type="Pfam" id="PF05592"/>
    </source>
</evidence>
<evidence type="ECO:0000259" key="6">
    <source>
        <dbReference type="Pfam" id="PF17389"/>
    </source>
</evidence>
<dbReference type="InterPro" id="IPR013737">
    <property type="entry name" value="Bac_rhamnosid_N"/>
</dbReference>
<organism evidence="8 9">
    <name type="scientific">Pseudoflavonifractor capillosus ATCC 29799</name>
    <dbReference type="NCBI Taxonomy" id="411467"/>
    <lineage>
        <taxon>Bacteria</taxon>
        <taxon>Bacillati</taxon>
        <taxon>Bacillota</taxon>
        <taxon>Clostridia</taxon>
        <taxon>Eubacteriales</taxon>
        <taxon>Oscillospiraceae</taxon>
        <taxon>Pseudoflavonifractor</taxon>
    </lineage>
</organism>
<dbReference type="PIRSF" id="PIRSF010631">
    <property type="entry name" value="A-rhamnsds"/>
    <property type="match status" value="1"/>
</dbReference>
<comment type="catalytic activity">
    <reaction evidence="1">
        <text>Hydrolysis of terminal non-reducing alpha-L-rhamnose residues in alpha-L-rhamnosides.</text>
        <dbReference type="EC" id="3.2.1.40"/>
    </reaction>
</comment>
<accession>A6NPU3</accession>
<feature type="domain" description="Alpha-L-rhamnosidase six-hairpin glycosidase" evidence="6">
    <location>
        <begin position="431"/>
        <end position="791"/>
    </location>
</feature>
<evidence type="ECO:0000256" key="1">
    <source>
        <dbReference type="ARBA" id="ARBA00001445"/>
    </source>
</evidence>
<feature type="domain" description="Alpha-L-rhamnosidase concanavalin-like" evidence="4">
    <location>
        <begin position="331"/>
        <end position="416"/>
    </location>
</feature>
<reference evidence="8 9" key="2">
    <citation type="submission" date="2007-06" db="EMBL/GenBank/DDBJ databases">
        <title>Draft genome sequence of Pseudoflavonifractor capillosus ATCC 29799.</title>
        <authorList>
            <person name="Sudarsanam P."/>
            <person name="Ley R."/>
            <person name="Guruge J."/>
            <person name="Turnbaugh P.J."/>
            <person name="Mahowald M."/>
            <person name="Liep D."/>
            <person name="Gordon J."/>
        </authorList>
    </citation>
    <scope>NUCLEOTIDE SEQUENCE [LARGE SCALE GENOMIC DNA]</scope>
    <source>
        <strain evidence="8 9">ATCC 29799</strain>
    </source>
</reference>
<evidence type="ECO:0000256" key="3">
    <source>
        <dbReference type="ARBA" id="ARBA00022801"/>
    </source>
</evidence>
<dbReference type="InterPro" id="IPR035398">
    <property type="entry name" value="Bac_rhamnosid_C"/>
</dbReference>
<feature type="domain" description="Alpha-L-rhamnosidase C-terminal" evidence="7">
    <location>
        <begin position="793"/>
        <end position="861"/>
    </location>
</feature>